<dbReference type="Gene3D" id="2.60.300.12">
    <property type="entry name" value="HesB-like domain"/>
    <property type="match status" value="1"/>
</dbReference>
<proteinExistence type="predicted"/>
<gene>
    <name evidence="1" type="ORF">Q604_UNBC05394G0001</name>
</gene>
<name>W1YDV9_9ZZZZ</name>
<comment type="caution">
    <text evidence="1">The sequence shown here is derived from an EMBL/GenBank/DDBJ whole genome shotgun (WGS) entry which is preliminary data.</text>
</comment>
<accession>W1YDV9</accession>
<organism evidence="1">
    <name type="scientific">human gut metagenome</name>
    <dbReference type="NCBI Taxonomy" id="408170"/>
    <lineage>
        <taxon>unclassified sequences</taxon>
        <taxon>metagenomes</taxon>
        <taxon>organismal metagenomes</taxon>
    </lineage>
</organism>
<reference evidence="1" key="1">
    <citation type="submission" date="2013-12" db="EMBL/GenBank/DDBJ databases">
        <title>A Varibaculum cambriense genome reconstructed from a premature infant gut community with otherwise low bacterial novelty that shifts toward anaerobic metabolism during the third week of life.</title>
        <authorList>
            <person name="Brown C.T."/>
            <person name="Sharon I."/>
            <person name="Thomas B.C."/>
            <person name="Castelle C.J."/>
            <person name="Morowitz M.J."/>
            <person name="Banfield J.F."/>
        </authorList>
    </citation>
    <scope>NUCLEOTIDE SEQUENCE</scope>
</reference>
<dbReference type="EMBL" id="AZMM01005394">
    <property type="protein sequence ID" value="ETJ40692.1"/>
    <property type="molecule type" value="Genomic_DNA"/>
</dbReference>
<evidence type="ECO:0000313" key="1">
    <source>
        <dbReference type="EMBL" id="ETJ40692.1"/>
    </source>
</evidence>
<evidence type="ECO:0008006" key="2">
    <source>
        <dbReference type="Google" id="ProtNLM"/>
    </source>
</evidence>
<dbReference type="AlphaFoldDB" id="W1YDV9"/>
<dbReference type="InterPro" id="IPR035903">
    <property type="entry name" value="HesB-like_dom_sf"/>
</dbReference>
<sequence>RSSDLQKQGITIDNPNAVGTCACGESFH</sequence>
<protein>
    <recommendedName>
        <fullName evidence="2">Iron-sulfur cluster insertion protein ErpA</fullName>
    </recommendedName>
</protein>
<feature type="non-terminal residue" evidence="1">
    <location>
        <position position="1"/>
    </location>
</feature>